<keyword evidence="3" id="KW-1185">Reference proteome</keyword>
<sequence length="118" mass="13067">MRTPKAKGAAVSRASPSTCKQKGKAKEGMPTHGRSNNKGSSTPSSQQTELENKSSPNTRASEKQFKASEIDPERTSHRVDEDESKSANKSRRGKLFIGIRLVLIRWCKILNLNIQCKI</sequence>
<feature type="compositionally biased region" description="Basic and acidic residues" evidence="1">
    <location>
        <begin position="60"/>
        <end position="86"/>
    </location>
</feature>
<comment type="caution">
    <text evidence="2">The sequence shown here is derived from an EMBL/GenBank/DDBJ whole genome shotgun (WGS) entry which is preliminary data.</text>
</comment>
<accession>A0A9D4U896</accession>
<organism evidence="2 3">
    <name type="scientific">Adiantum capillus-veneris</name>
    <name type="common">Maidenhair fern</name>
    <dbReference type="NCBI Taxonomy" id="13818"/>
    <lineage>
        <taxon>Eukaryota</taxon>
        <taxon>Viridiplantae</taxon>
        <taxon>Streptophyta</taxon>
        <taxon>Embryophyta</taxon>
        <taxon>Tracheophyta</taxon>
        <taxon>Polypodiopsida</taxon>
        <taxon>Polypodiidae</taxon>
        <taxon>Polypodiales</taxon>
        <taxon>Pteridineae</taxon>
        <taxon>Pteridaceae</taxon>
        <taxon>Vittarioideae</taxon>
        <taxon>Adiantum</taxon>
    </lineage>
</organism>
<dbReference type="OrthoDB" id="1992421at2759"/>
<name>A0A9D4U896_ADICA</name>
<dbReference type="Proteomes" id="UP000886520">
    <property type="component" value="Chromosome 21"/>
</dbReference>
<dbReference type="AlphaFoldDB" id="A0A9D4U896"/>
<gene>
    <name evidence="2" type="ORF">GOP47_0021385</name>
</gene>
<feature type="compositionally biased region" description="Polar residues" evidence="1">
    <location>
        <begin position="33"/>
        <end position="59"/>
    </location>
</feature>
<evidence type="ECO:0000256" key="1">
    <source>
        <dbReference type="SAM" id="MobiDB-lite"/>
    </source>
</evidence>
<reference evidence="2" key="1">
    <citation type="submission" date="2021-01" db="EMBL/GenBank/DDBJ databases">
        <title>Adiantum capillus-veneris genome.</title>
        <authorList>
            <person name="Fang Y."/>
            <person name="Liao Q."/>
        </authorList>
    </citation>
    <scope>NUCLEOTIDE SEQUENCE</scope>
    <source>
        <strain evidence="2">H3</strain>
        <tissue evidence="2">Leaf</tissue>
    </source>
</reference>
<feature type="region of interest" description="Disordered" evidence="1">
    <location>
        <begin position="1"/>
        <end position="91"/>
    </location>
</feature>
<proteinExistence type="predicted"/>
<evidence type="ECO:0000313" key="2">
    <source>
        <dbReference type="EMBL" id="KAI5062838.1"/>
    </source>
</evidence>
<protein>
    <submittedName>
        <fullName evidence="2">Uncharacterized protein</fullName>
    </submittedName>
</protein>
<dbReference type="EMBL" id="JABFUD020000021">
    <property type="protein sequence ID" value="KAI5062838.1"/>
    <property type="molecule type" value="Genomic_DNA"/>
</dbReference>
<evidence type="ECO:0000313" key="3">
    <source>
        <dbReference type="Proteomes" id="UP000886520"/>
    </source>
</evidence>